<gene>
    <name evidence="1" type="ORF">D1B31_05935</name>
</gene>
<dbReference type="InterPro" id="IPR004165">
    <property type="entry name" value="CoA_trans_fam_I"/>
</dbReference>
<dbReference type="Pfam" id="PF01144">
    <property type="entry name" value="CoA_trans"/>
    <property type="match status" value="1"/>
</dbReference>
<comment type="caution">
    <text evidence="1">The sequence shown here is derived from an EMBL/GenBank/DDBJ whole genome shotgun (WGS) entry which is preliminary data.</text>
</comment>
<dbReference type="InterPro" id="IPR012792">
    <property type="entry name" value="3-oxoacid_CoA-transf_A"/>
</dbReference>
<dbReference type="AlphaFoldDB" id="A0A417YXE5"/>
<dbReference type="PANTHER" id="PTHR13707">
    <property type="entry name" value="KETOACID-COENZYME A TRANSFERASE"/>
    <property type="match status" value="1"/>
</dbReference>
<accession>A0A417YXE5</accession>
<dbReference type="EMBL" id="QWEG01000003">
    <property type="protein sequence ID" value="RHW42170.1"/>
    <property type="molecule type" value="Genomic_DNA"/>
</dbReference>
<dbReference type="PANTHER" id="PTHR13707:SF57">
    <property type="entry name" value="SUCCINYL-COA:3-KETOACID COENZYME A TRANSFERASE SUBUNIT B-RELATED"/>
    <property type="match status" value="1"/>
</dbReference>
<dbReference type="NCBIfam" id="TIGR02429">
    <property type="entry name" value="pcaI_scoA_fam"/>
    <property type="match status" value="1"/>
</dbReference>
<sequence length="268" mass="28524">MFIQNGSQFTLISVVPCSGRRLIINRQRKGGIGLGVAAKSEKLQSPEEAVGLLREGNSIMVGGFGLCGTPFTLIDAIQNEPSIRNLTIISNNLGEAGKGLGILLQSGQIKKAVGSYFTSNRDAVKAWKDGLLEIELYPQGSFVEAIRAGGAGIAAFYVKTGVGTELANGKEERMFGAERNILIEAIRANASLIKAWKADTLGNLIYSKSARNFNPAMATAADLVIAEVDEIVPAGCLDPEQIVTPHHFVDVLVLSSYEKVGGVYVKNS</sequence>
<dbReference type="SUPFAM" id="SSF100950">
    <property type="entry name" value="NagB/RpiA/CoA transferase-like"/>
    <property type="match status" value="1"/>
</dbReference>
<dbReference type="GO" id="GO:0008410">
    <property type="term" value="F:CoA-transferase activity"/>
    <property type="evidence" value="ECO:0007669"/>
    <property type="project" value="InterPro"/>
</dbReference>
<name>A0A417YXE5_9BACI</name>
<dbReference type="OrthoDB" id="9777193at2"/>
<protein>
    <submittedName>
        <fullName evidence="1">CoA transferase subunit A</fullName>
    </submittedName>
</protein>
<keyword evidence="1" id="KW-0808">Transferase</keyword>
<evidence type="ECO:0000313" key="1">
    <source>
        <dbReference type="EMBL" id="RHW42170.1"/>
    </source>
</evidence>
<proteinExistence type="predicted"/>
<evidence type="ECO:0000313" key="2">
    <source>
        <dbReference type="Proteomes" id="UP000284416"/>
    </source>
</evidence>
<organism evidence="1 2">
    <name type="scientific">Neobacillus notoginsengisoli</name>
    <dbReference type="NCBI Taxonomy" id="1578198"/>
    <lineage>
        <taxon>Bacteria</taxon>
        <taxon>Bacillati</taxon>
        <taxon>Bacillota</taxon>
        <taxon>Bacilli</taxon>
        <taxon>Bacillales</taxon>
        <taxon>Bacillaceae</taxon>
        <taxon>Neobacillus</taxon>
    </lineage>
</organism>
<dbReference type="SMART" id="SM00882">
    <property type="entry name" value="CoA_trans"/>
    <property type="match status" value="1"/>
</dbReference>
<dbReference type="Proteomes" id="UP000284416">
    <property type="component" value="Unassembled WGS sequence"/>
</dbReference>
<reference evidence="1 2" key="1">
    <citation type="journal article" date="2017" name="Int. J. Syst. Evol. Microbiol.">
        <title>Bacillus notoginsengisoli sp. nov., a novel bacterium isolated from the rhizosphere of Panax notoginseng.</title>
        <authorList>
            <person name="Zhang M.Y."/>
            <person name="Cheng J."/>
            <person name="Cai Y."/>
            <person name="Zhang T.Y."/>
            <person name="Wu Y.Y."/>
            <person name="Manikprabhu D."/>
            <person name="Li W.J."/>
            <person name="Zhang Y.X."/>
        </authorList>
    </citation>
    <scope>NUCLEOTIDE SEQUENCE [LARGE SCALE GENOMIC DNA]</scope>
    <source>
        <strain evidence="1 2">JCM 30743</strain>
    </source>
</reference>
<dbReference type="InterPro" id="IPR037171">
    <property type="entry name" value="NagB/RpiA_transferase-like"/>
</dbReference>
<keyword evidence="2" id="KW-1185">Reference proteome</keyword>
<dbReference type="Gene3D" id="3.40.1080.10">
    <property type="entry name" value="Glutaconate Coenzyme A-transferase"/>
    <property type="match status" value="1"/>
</dbReference>